<evidence type="ECO:0008006" key="4">
    <source>
        <dbReference type="Google" id="ProtNLM"/>
    </source>
</evidence>
<dbReference type="AlphaFoldDB" id="A0A0P0CLA7"/>
<keyword evidence="1" id="KW-0472">Membrane</keyword>
<dbReference type="PATRIC" id="fig|512763.3.peg.3798"/>
<dbReference type="Proteomes" id="UP000061382">
    <property type="component" value="Chromosome"/>
</dbReference>
<keyword evidence="3" id="KW-1185">Reference proteome</keyword>
<evidence type="ECO:0000256" key="1">
    <source>
        <dbReference type="SAM" id="Phobius"/>
    </source>
</evidence>
<feature type="transmembrane region" description="Helical" evidence="1">
    <location>
        <begin position="34"/>
        <end position="52"/>
    </location>
</feature>
<keyword evidence="1" id="KW-0812">Transmembrane</keyword>
<evidence type="ECO:0000313" key="2">
    <source>
        <dbReference type="EMBL" id="ALJ00403.1"/>
    </source>
</evidence>
<evidence type="ECO:0000313" key="3">
    <source>
        <dbReference type="Proteomes" id="UP000061382"/>
    </source>
</evidence>
<dbReference type="OrthoDB" id="9803163at2"/>
<feature type="transmembrane region" description="Helical" evidence="1">
    <location>
        <begin position="213"/>
        <end position="235"/>
    </location>
</feature>
<gene>
    <name evidence="2" type="ORF">DC20_17270</name>
</gene>
<dbReference type="STRING" id="512763.DC20_17270"/>
<name>A0A0P0CLA7_9BACT</name>
<feature type="transmembrane region" description="Helical" evidence="1">
    <location>
        <begin position="142"/>
        <end position="163"/>
    </location>
</feature>
<feature type="transmembrane region" description="Helical" evidence="1">
    <location>
        <begin position="95"/>
        <end position="113"/>
    </location>
</feature>
<proteinExistence type="predicted"/>
<feature type="transmembrane region" description="Helical" evidence="1">
    <location>
        <begin position="64"/>
        <end position="88"/>
    </location>
</feature>
<sequence length="244" mass="27481">MENTTPSSLDKALNLEYESASDVWVTNGYTLRKLIGIMGMSLPLLLWLYLFLENRLLSPLDSISHYFFTQAGTIFTIILSLLAIFLIVYKGEEPIDFYVSLAAGVFALLVLLVPTSNLCNVCGEEGLSYCVTVLEPSQAREIVHYFSAGLFLLCLAYMSFFLFTKSDKQPENRGKGKITRNRIYRLCGVIIVVSILVIGLGDGANLMDEEFYTRYHLTFWMEALAVEAFGLSWLIKGNTLFKDK</sequence>
<dbReference type="KEGG" id="rti:DC20_17270"/>
<keyword evidence="1" id="KW-1133">Transmembrane helix</keyword>
<dbReference type="EMBL" id="CP012643">
    <property type="protein sequence ID" value="ALJ00403.1"/>
    <property type="molecule type" value="Genomic_DNA"/>
</dbReference>
<dbReference type="RefSeq" id="WP_062544974.1">
    <property type="nucleotide sequence ID" value="NZ_CP012643.1"/>
</dbReference>
<reference evidence="2 3" key="1">
    <citation type="submission" date="2015-08" db="EMBL/GenBank/DDBJ databases">
        <title>Complete genome sequence of Rufibacter tibetensis strain 1351t, a radiation-resistant bacterium from tibet plateau.</title>
        <authorList>
            <person name="Dai J."/>
        </authorList>
    </citation>
    <scope>NUCLEOTIDE SEQUENCE [LARGE SCALE GENOMIC DNA]</scope>
    <source>
        <strain evidence="2 3">1351</strain>
    </source>
</reference>
<organism evidence="2 3">
    <name type="scientific">Rufibacter tibetensis</name>
    <dbReference type="NCBI Taxonomy" id="512763"/>
    <lineage>
        <taxon>Bacteria</taxon>
        <taxon>Pseudomonadati</taxon>
        <taxon>Bacteroidota</taxon>
        <taxon>Cytophagia</taxon>
        <taxon>Cytophagales</taxon>
        <taxon>Hymenobacteraceae</taxon>
        <taxon>Rufibacter</taxon>
    </lineage>
</organism>
<protein>
    <recommendedName>
        <fullName evidence="4">DUF998 domain-containing protein</fullName>
    </recommendedName>
</protein>
<accession>A0A0P0CLA7</accession>
<feature type="transmembrane region" description="Helical" evidence="1">
    <location>
        <begin position="183"/>
        <end position="201"/>
    </location>
</feature>